<dbReference type="PANTHER" id="PTHR30055:SF151">
    <property type="entry name" value="TRANSCRIPTIONAL REGULATORY PROTEIN"/>
    <property type="match status" value="1"/>
</dbReference>
<accession>B4D9U4</accession>
<proteinExistence type="predicted"/>
<dbReference type="Proteomes" id="UP000005824">
    <property type="component" value="Unassembled WGS sequence"/>
</dbReference>
<dbReference type="EMBL" id="ABVL01000027">
    <property type="protein sequence ID" value="EDY16875.1"/>
    <property type="molecule type" value="Genomic_DNA"/>
</dbReference>
<dbReference type="SUPFAM" id="SSF48498">
    <property type="entry name" value="Tetracyclin repressor-like, C-terminal domain"/>
    <property type="match status" value="1"/>
</dbReference>
<reference evidence="6 7" key="1">
    <citation type="journal article" date="2011" name="J. Bacteriol.">
        <title>Genome sequence of Chthoniobacter flavus Ellin428, an aerobic heterotrophic soil bacterium.</title>
        <authorList>
            <person name="Kant R."/>
            <person name="van Passel M.W."/>
            <person name="Palva A."/>
            <person name="Lucas S."/>
            <person name="Lapidus A."/>
            <person name="Glavina Del Rio T."/>
            <person name="Dalin E."/>
            <person name="Tice H."/>
            <person name="Bruce D."/>
            <person name="Goodwin L."/>
            <person name="Pitluck S."/>
            <person name="Larimer F.W."/>
            <person name="Land M.L."/>
            <person name="Hauser L."/>
            <person name="Sangwan P."/>
            <person name="de Vos W.M."/>
            <person name="Janssen P.H."/>
            <person name="Smidt H."/>
        </authorList>
    </citation>
    <scope>NUCLEOTIDE SEQUENCE [LARGE SCALE GENOMIC DNA]</scope>
    <source>
        <strain evidence="6 7">Ellin428</strain>
    </source>
</reference>
<dbReference type="GO" id="GO:0000976">
    <property type="term" value="F:transcription cis-regulatory region binding"/>
    <property type="evidence" value="ECO:0007669"/>
    <property type="project" value="TreeGrafter"/>
</dbReference>
<dbReference type="PANTHER" id="PTHR30055">
    <property type="entry name" value="HTH-TYPE TRANSCRIPTIONAL REGULATOR RUTR"/>
    <property type="match status" value="1"/>
</dbReference>
<dbReference type="InterPro" id="IPR001647">
    <property type="entry name" value="HTH_TetR"/>
</dbReference>
<dbReference type="SUPFAM" id="SSF46689">
    <property type="entry name" value="Homeodomain-like"/>
    <property type="match status" value="1"/>
</dbReference>
<dbReference type="Gene3D" id="1.10.357.10">
    <property type="entry name" value="Tetracycline Repressor, domain 2"/>
    <property type="match status" value="1"/>
</dbReference>
<dbReference type="InterPro" id="IPR036271">
    <property type="entry name" value="Tet_transcr_reg_TetR-rel_C_sf"/>
</dbReference>
<dbReference type="InParanoid" id="B4D9U4"/>
<keyword evidence="3" id="KW-0804">Transcription</keyword>
<organism evidence="6 7">
    <name type="scientific">Chthoniobacter flavus Ellin428</name>
    <dbReference type="NCBI Taxonomy" id="497964"/>
    <lineage>
        <taxon>Bacteria</taxon>
        <taxon>Pseudomonadati</taxon>
        <taxon>Verrucomicrobiota</taxon>
        <taxon>Spartobacteria</taxon>
        <taxon>Chthoniobacterales</taxon>
        <taxon>Chthoniobacteraceae</taxon>
        <taxon>Chthoniobacter</taxon>
    </lineage>
</organism>
<evidence type="ECO:0000313" key="6">
    <source>
        <dbReference type="EMBL" id="EDY16875.1"/>
    </source>
</evidence>
<comment type="caution">
    <text evidence="6">The sequence shown here is derived from an EMBL/GenBank/DDBJ whole genome shotgun (WGS) entry which is preliminary data.</text>
</comment>
<dbReference type="STRING" id="497964.CfE428DRAFT_5684"/>
<dbReference type="PROSITE" id="PS50977">
    <property type="entry name" value="HTH_TETR_2"/>
    <property type="match status" value="1"/>
</dbReference>
<keyword evidence="7" id="KW-1185">Reference proteome</keyword>
<dbReference type="InterPro" id="IPR041478">
    <property type="entry name" value="TetR_C_27"/>
</dbReference>
<protein>
    <submittedName>
        <fullName evidence="6">Transcriptional regulator, TetR family</fullName>
    </submittedName>
</protein>
<dbReference type="InterPro" id="IPR050109">
    <property type="entry name" value="HTH-type_TetR-like_transc_reg"/>
</dbReference>
<dbReference type="InterPro" id="IPR023772">
    <property type="entry name" value="DNA-bd_HTH_TetR-type_CS"/>
</dbReference>
<sequence length="201" mass="21929">MPRVETPLTRDQIITAAENVLRRFGPAKATVVDVARALGVSHAAVYRHVANKAALRDLVVGKWMEQTMPPLRAISAASGPAPKRLRKFFDTLIAIKRRRATEDPEFFSAYRALAAGASALAADHVGELVELVAAIIRSGVKEGTFRKVDPVTTGRAVLLASLRFHHPVHSDEWNAPTIDEDFAAVWSLLMEGLCVSKSKRA</sequence>
<keyword evidence="1" id="KW-0805">Transcription regulation</keyword>
<gene>
    <name evidence="6" type="ORF">CfE428DRAFT_5684</name>
</gene>
<dbReference type="PROSITE" id="PS01081">
    <property type="entry name" value="HTH_TETR_1"/>
    <property type="match status" value="1"/>
</dbReference>
<dbReference type="Pfam" id="PF17935">
    <property type="entry name" value="TetR_C_27"/>
    <property type="match status" value="1"/>
</dbReference>
<dbReference type="RefSeq" id="WP_006983005.1">
    <property type="nucleotide sequence ID" value="NZ_ABVL01000027.1"/>
</dbReference>
<dbReference type="eggNOG" id="COG1309">
    <property type="taxonomic scope" value="Bacteria"/>
</dbReference>
<keyword evidence="2 4" id="KW-0238">DNA-binding</keyword>
<name>B4D9U4_9BACT</name>
<dbReference type="Pfam" id="PF00440">
    <property type="entry name" value="TetR_N"/>
    <property type="match status" value="1"/>
</dbReference>
<evidence type="ECO:0000256" key="1">
    <source>
        <dbReference type="ARBA" id="ARBA00023015"/>
    </source>
</evidence>
<dbReference type="GO" id="GO:0003700">
    <property type="term" value="F:DNA-binding transcription factor activity"/>
    <property type="evidence" value="ECO:0007669"/>
    <property type="project" value="TreeGrafter"/>
</dbReference>
<feature type="domain" description="HTH tetR-type" evidence="5">
    <location>
        <begin position="7"/>
        <end position="67"/>
    </location>
</feature>
<evidence type="ECO:0000256" key="4">
    <source>
        <dbReference type="PROSITE-ProRule" id="PRU00335"/>
    </source>
</evidence>
<dbReference type="AlphaFoldDB" id="B4D9U4"/>
<evidence type="ECO:0000259" key="5">
    <source>
        <dbReference type="PROSITE" id="PS50977"/>
    </source>
</evidence>
<dbReference type="InterPro" id="IPR009057">
    <property type="entry name" value="Homeodomain-like_sf"/>
</dbReference>
<evidence type="ECO:0000256" key="2">
    <source>
        <dbReference type="ARBA" id="ARBA00023125"/>
    </source>
</evidence>
<evidence type="ECO:0000313" key="7">
    <source>
        <dbReference type="Proteomes" id="UP000005824"/>
    </source>
</evidence>
<feature type="DNA-binding region" description="H-T-H motif" evidence="4">
    <location>
        <begin position="30"/>
        <end position="49"/>
    </location>
</feature>
<evidence type="ECO:0000256" key="3">
    <source>
        <dbReference type="ARBA" id="ARBA00023163"/>
    </source>
</evidence>